<dbReference type="SMART" id="SM00225">
    <property type="entry name" value="BTB"/>
    <property type="match status" value="2"/>
</dbReference>
<dbReference type="InterPro" id="IPR002110">
    <property type="entry name" value="Ankyrin_rpt"/>
</dbReference>
<dbReference type="OrthoDB" id="684045at2759"/>
<keyword evidence="1" id="KW-0677">Repeat</keyword>
<dbReference type="AlphaFoldDB" id="A0A061BEC4"/>
<dbReference type="InterPro" id="IPR044515">
    <property type="entry name" value="ABTB1"/>
</dbReference>
<proteinExistence type="predicted"/>
<accession>A0A061BEC4</accession>
<dbReference type="PANTHER" id="PTHR46231">
    <property type="entry name" value="ANKYRIN REPEAT AND BTB/POZ DOMAIN-CONTAINING PROTEIN 1"/>
    <property type="match status" value="1"/>
</dbReference>
<dbReference type="InterPro" id="IPR036770">
    <property type="entry name" value="Ankyrin_rpt-contain_sf"/>
</dbReference>
<feature type="domain" description="BTB" evidence="4">
    <location>
        <begin position="140"/>
        <end position="209"/>
    </location>
</feature>
<dbReference type="PROSITE" id="PS50097">
    <property type="entry name" value="BTB"/>
    <property type="match status" value="2"/>
</dbReference>
<dbReference type="GO" id="GO:0000151">
    <property type="term" value="C:ubiquitin ligase complex"/>
    <property type="evidence" value="ECO:0007669"/>
    <property type="project" value="TreeGrafter"/>
</dbReference>
<protein>
    <submittedName>
        <fullName evidence="5">CYFA0S22e01618g1_1</fullName>
    </submittedName>
</protein>
<dbReference type="PROSITE" id="PS50088">
    <property type="entry name" value="ANK_REPEAT"/>
    <property type="match status" value="1"/>
</dbReference>
<dbReference type="PROSITE" id="PS50297">
    <property type="entry name" value="ANK_REP_REGION"/>
    <property type="match status" value="1"/>
</dbReference>
<feature type="repeat" description="ANK" evidence="3">
    <location>
        <begin position="59"/>
        <end position="84"/>
    </location>
</feature>
<sequence>MTMDTGFEQLCMACRLGDLESADKLISTGVNVSPPPTPSSTLIKMLTNSNSQVNAVDEFDYTPLYLASLCGHESVVKLLLQRGAVCDTDKYEGARCIYGALTDSIRNLLISYSISKAVDTNLPFAAHIRSLKEGSDIISEDIVVKMGNSLKEDEDHHLSFRLHRFMLSARSKYFRDKLQRQWRDKSQVELPFSDITDLKTLSVGLEYLYLVHDPKKFDDVDKESLLQFARKIELSALVDGLERYIVTDQPTEQAKILNEIQMKVFEEARTDFKNLVEEHIIGGKLTTFENKSISEAEVRELQESELFPDIILAVQEKMEIDVLPGEPAVPEDKLPLITTYYPVHRSILIRDEYFKVMFSSDFAEAHDYTIIPDLNIVDRSHPIPVINLPVPSWEIAEIVIKFLYYDHADIPMEHAVDTLYAGEVLMNDRLKTMAAVTLTSSKSPPPGYDLYDILRAAWETRMDRLEHHVARVIAENLDKFLSDPDFASIVLESSGRIRVRQETDTIELIDDIRFYLAKKWKIDFDGLFPNEKNDIVDQLPGYESYQEDLDKIESLLVELDLDA</sequence>
<dbReference type="VEuPathDB" id="FungiDB:BON22_1986"/>
<evidence type="ECO:0000256" key="2">
    <source>
        <dbReference type="ARBA" id="ARBA00023043"/>
    </source>
</evidence>
<evidence type="ECO:0000256" key="3">
    <source>
        <dbReference type="PROSITE-ProRule" id="PRU00023"/>
    </source>
</evidence>
<evidence type="ECO:0000256" key="1">
    <source>
        <dbReference type="ARBA" id="ARBA00022737"/>
    </source>
</evidence>
<dbReference type="InterPro" id="IPR000210">
    <property type="entry name" value="BTB/POZ_dom"/>
</dbReference>
<dbReference type="SUPFAM" id="SSF48403">
    <property type="entry name" value="Ankyrin repeat"/>
    <property type="match status" value="1"/>
</dbReference>
<gene>
    <name evidence="5" type="ORF">CYFA0S_22e01618g</name>
</gene>
<dbReference type="SUPFAM" id="SSF54695">
    <property type="entry name" value="POZ domain"/>
    <property type="match status" value="2"/>
</dbReference>
<organism evidence="5">
    <name type="scientific">Cyberlindnera fabianii</name>
    <name type="common">Yeast</name>
    <name type="synonym">Hansenula fabianii</name>
    <dbReference type="NCBI Taxonomy" id="36022"/>
    <lineage>
        <taxon>Eukaryota</taxon>
        <taxon>Fungi</taxon>
        <taxon>Dikarya</taxon>
        <taxon>Ascomycota</taxon>
        <taxon>Saccharomycotina</taxon>
        <taxon>Saccharomycetes</taxon>
        <taxon>Phaffomycetales</taxon>
        <taxon>Phaffomycetaceae</taxon>
        <taxon>Cyberlindnera</taxon>
    </lineage>
</organism>
<feature type="domain" description="BTB" evidence="4">
    <location>
        <begin position="308"/>
        <end position="412"/>
    </location>
</feature>
<evidence type="ECO:0000259" key="4">
    <source>
        <dbReference type="PROSITE" id="PS50097"/>
    </source>
</evidence>
<name>A0A061BEC4_CYBFA</name>
<dbReference type="GO" id="GO:0005737">
    <property type="term" value="C:cytoplasm"/>
    <property type="evidence" value="ECO:0007669"/>
    <property type="project" value="TreeGrafter"/>
</dbReference>
<dbReference type="PhylomeDB" id="A0A061BEC4"/>
<dbReference type="SMART" id="SM00248">
    <property type="entry name" value="ANK"/>
    <property type="match status" value="2"/>
</dbReference>
<dbReference type="PANTHER" id="PTHR46231:SF1">
    <property type="entry name" value="ANKYRIN REPEAT AND BTB_POZ DOMAIN-CONTAINING PROTEIN 1"/>
    <property type="match status" value="1"/>
</dbReference>
<dbReference type="EMBL" id="LK052907">
    <property type="protein sequence ID" value="CDR46240.1"/>
    <property type="molecule type" value="Genomic_DNA"/>
</dbReference>
<dbReference type="Gene3D" id="1.25.40.20">
    <property type="entry name" value="Ankyrin repeat-containing domain"/>
    <property type="match status" value="1"/>
</dbReference>
<dbReference type="Gene3D" id="3.30.710.10">
    <property type="entry name" value="Potassium Channel Kv1.1, Chain A"/>
    <property type="match status" value="2"/>
</dbReference>
<evidence type="ECO:0000313" key="5">
    <source>
        <dbReference type="EMBL" id="CDR46240.1"/>
    </source>
</evidence>
<reference evidence="5" key="1">
    <citation type="journal article" date="2014" name="Genome Announc.">
        <title>Genome sequence of the yeast Cyberlindnera fabianii (Hansenula fabianii).</title>
        <authorList>
            <person name="Freel K.C."/>
            <person name="Sarilar V."/>
            <person name="Neuveglise C."/>
            <person name="Devillers H."/>
            <person name="Friedrich A."/>
            <person name="Schacherer J."/>
        </authorList>
    </citation>
    <scope>NUCLEOTIDE SEQUENCE</scope>
    <source>
        <strain evidence="5">YJS4271</strain>
    </source>
</reference>
<dbReference type="InterPro" id="IPR011333">
    <property type="entry name" value="SKP1/BTB/POZ_sf"/>
</dbReference>
<dbReference type="Pfam" id="PF13637">
    <property type="entry name" value="Ank_4"/>
    <property type="match status" value="1"/>
</dbReference>
<keyword evidence="2 3" id="KW-0040">ANK repeat</keyword>
<dbReference type="Pfam" id="PF00651">
    <property type="entry name" value="BTB"/>
    <property type="match status" value="2"/>
</dbReference>